<reference evidence="4" key="1">
    <citation type="submission" date="2019-03" db="EMBL/GenBank/DDBJ databases">
        <title>Long read genome sequence of the mycoparasitic Pythium oligandrum ATCC 38472 isolated from sugarbeet rhizosphere.</title>
        <authorList>
            <person name="Gaulin E."/>
        </authorList>
    </citation>
    <scope>NUCLEOTIDE SEQUENCE</scope>
    <source>
        <strain evidence="4">ATCC 38472_TT</strain>
    </source>
</reference>
<dbReference type="PROSITE" id="PS50297">
    <property type="entry name" value="ANK_REP_REGION"/>
    <property type="match status" value="3"/>
</dbReference>
<feature type="repeat" description="ANK" evidence="3">
    <location>
        <begin position="185"/>
        <end position="217"/>
    </location>
</feature>
<evidence type="ECO:0000313" key="4">
    <source>
        <dbReference type="EMBL" id="TMW58748.1"/>
    </source>
</evidence>
<keyword evidence="1" id="KW-0677">Repeat</keyword>
<dbReference type="Gene3D" id="1.25.40.20">
    <property type="entry name" value="Ankyrin repeat-containing domain"/>
    <property type="match status" value="2"/>
</dbReference>
<evidence type="ECO:0000256" key="2">
    <source>
        <dbReference type="ARBA" id="ARBA00023043"/>
    </source>
</evidence>
<organism evidence="4 5">
    <name type="scientific">Pythium oligandrum</name>
    <name type="common">Mycoparasitic fungus</name>
    <dbReference type="NCBI Taxonomy" id="41045"/>
    <lineage>
        <taxon>Eukaryota</taxon>
        <taxon>Sar</taxon>
        <taxon>Stramenopiles</taxon>
        <taxon>Oomycota</taxon>
        <taxon>Peronosporomycetes</taxon>
        <taxon>Pythiales</taxon>
        <taxon>Pythiaceae</taxon>
        <taxon>Pythium</taxon>
    </lineage>
</organism>
<dbReference type="InterPro" id="IPR036770">
    <property type="entry name" value="Ankyrin_rpt-contain_sf"/>
</dbReference>
<dbReference type="Pfam" id="PF12796">
    <property type="entry name" value="Ank_2"/>
    <property type="match status" value="1"/>
</dbReference>
<keyword evidence="2 3" id="KW-0040">ANK repeat</keyword>
<gene>
    <name evidence="4" type="ORF">Poli38472_006893</name>
</gene>
<evidence type="ECO:0000313" key="5">
    <source>
        <dbReference type="Proteomes" id="UP000794436"/>
    </source>
</evidence>
<evidence type="ECO:0000256" key="1">
    <source>
        <dbReference type="ARBA" id="ARBA00022737"/>
    </source>
</evidence>
<dbReference type="PROSITE" id="PS50088">
    <property type="entry name" value="ANK_REPEAT"/>
    <property type="match status" value="3"/>
</dbReference>
<evidence type="ECO:0000256" key="3">
    <source>
        <dbReference type="PROSITE-ProRule" id="PRU00023"/>
    </source>
</evidence>
<dbReference type="EMBL" id="SPLM01000110">
    <property type="protein sequence ID" value="TMW58748.1"/>
    <property type="molecule type" value="Genomic_DNA"/>
</dbReference>
<feature type="repeat" description="ANK" evidence="3">
    <location>
        <begin position="219"/>
        <end position="251"/>
    </location>
</feature>
<feature type="repeat" description="ANK" evidence="3">
    <location>
        <begin position="151"/>
        <end position="183"/>
    </location>
</feature>
<dbReference type="OrthoDB" id="163438at2759"/>
<dbReference type="Proteomes" id="UP000794436">
    <property type="component" value="Unassembled WGS sequence"/>
</dbReference>
<comment type="caution">
    <text evidence="4">The sequence shown here is derived from an EMBL/GenBank/DDBJ whole genome shotgun (WGS) entry which is preliminary data.</text>
</comment>
<keyword evidence="5" id="KW-1185">Reference proteome</keyword>
<protein>
    <submittedName>
        <fullName evidence="4">Uncharacterized protein</fullName>
    </submittedName>
</protein>
<dbReference type="PANTHER" id="PTHR24198">
    <property type="entry name" value="ANKYRIN REPEAT AND PROTEIN KINASE DOMAIN-CONTAINING PROTEIN"/>
    <property type="match status" value="1"/>
</dbReference>
<dbReference type="InterPro" id="IPR002110">
    <property type="entry name" value="Ankyrin_rpt"/>
</dbReference>
<proteinExistence type="predicted"/>
<dbReference type="SMART" id="SM00248">
    <property type="entry name" value="ANK"/>
    <property type="match status" value="4"/>
</dbReference>
<sequence>MRLLLWKGHQKTPEVVVMTAIELTKEQALQASADSDVKALQRFLVQLGQEETPKALDEPAEMGSSAWTKRTVNETLDSLFRHAIENSALSSIQALLTSTVICQISDTKRRGMMASALRLAIEEDDPEIVTCLLDHGAPFNAALPDDEDEGHSVRPLTLATRFGAIEIVELLVTRGADVTACDESEGRTALHHAAWHNECELIRLLVRHGALVDAIDERHGETPLHVAIKRGHSKAVATLLECRANVHLANRLGSQPTHLARVEGQHVIVEMLQGAGGR</sequence>
<dbReference type="PANTHER" id="PTHR24198:SF165">
    <property type="entry name" value="ANKYRIN REPEAT-CONTAINING PROTEIN-RELATED"/>
    <property type="match status" value="1"/>
</dbReference>
<dbReference type="SUPFAM" id="SSF48403">
    <property type="entry name" value="Ankyrin repeat"/>
    <property type="match status" value="1"/>
</dbReference>
<accession>A0A8K1C9Q0</accession>
<dbReference type="AlphaFoldDB" id="A0A8K1C9Q0"/>
<name>A0A8K1C9Q0_PYTOL</name>